<dbReference type="InterPro" id="IPR058535">
    <property type="entry name" value="MafB19-deam"/>
</dbReference>
<dbReference type="SUPFAM" id="SSF53927">
    <property type="entry name" value="Cytidine deaminase-like"/>
    <property type="match status" value="1"/>
</dbReference>
<organism evidence="10 11">
    <name type="scientific">Ramlibacter ginsenosidimutans</name>
    <dbReference type="NCBI Taxonomy" id="502333"/>
    <lineage>
        <taxon>Bacteria</taxon>
        <taxon>Pseudomonadati</taxon>
        <taxon>Pseudomonadota</taxon>
        <taxon>Betaproteobacteria</taxon>
        <taxon>Burkholderiales</taxon>
        <taxon>Comamonadaceae</taxon>
        <taxon>Ramlibacter</taxon>
    </lineage>
</organism>
<dbReference type="HAMAP" id="MF_00972">
    <property type="entry name" value="tRNA_aden_deaminase"/>
    <property type="match status" value="1"/>
</dbReference>
<dbReference type="NCBIfam" id="NF002043">
    <property type="entry name" value="PRK00870.1"/>
    <property type="match status" value="1"/>
</dbReference>
<dbReference type="Pfam" id="PF00561">
    <property type="entry name" value="Abhydrolase_1"/>
    <property type="match status" value="1"/>
</dbReference>
<gene>
    <name evidence="8 10" type="primary">tadA</name>
    <name evidence="10" type="ORF">JJB11_16740</name>
</gene>
<keyword evidence="4 8" id="KW-0479">Metal-binding</keyword>
<evidence type="ECO:0000256" key="8">
    <source>
        <dbReference type="HAMAP-Rule" id="MF_00972"/>
    </source>
</evidence>
<feature type="domain" description="CMP/dCMP-type deaminase" evidence="9">
    <location>
        <begin position="1"/>
        <end position="122"/>
    </location>
</feature>
<dbReference type="InterPro" id="IPR000639">
    <property type="entry name" value="Epox_hydrolase-like"/>
</dbReference>
<dbReference type="Gene3D" id="3.40.50.1820">
    <property type="entry name" value="alpha/beta hydrolase"/>
    <property type="match status" value="1"/>
</dbReference>
<comment type="similarity">
    <text evidence="1">Belongs to the cytidine and deoxycytidylate deaminase family. ADAT2 subfamily.</text>
</comment>
<proteinExistence type="inferred from homology"/>
<keyword evidence="3 8" id="KW-0819">tRNA processing</keyword>
<comment type="function">
    <text evidence="8">Catalyzes the deamination of adenosine to inosine at the wobble position 34 of tRNA(Arg2).</text>
</comment>
<evidence type="ECO:0000256" key="7">
    <source>
        <dbReference type="ARBA" id="ARBA00048045"/>
    </source>
</evidence>
<evidence type="ECO:0000256" key="6">
    <source>
        <dbReference type="ARBA" id="ARBA00022833"/>
    </source>
</evidence>
<dbReference type="SUPFAM" id="SSF53474">
    <property type="entry name" value="alpha/beta-Hydrolases"/>
    <property type="match status" value="1"/>
</dbReference>
<evidence type="ECO:0000313" key="10">
    <source>
        <dbReference type="EMBL" id="MBK6007748.1"/>
    </source>
</evidence>
<evidence type="ECO:0000256" key="4">
    <source>
        <dbReference type="ARBA" id="ARBA00022723"/>
    </source>
</evidence>
<dbReference type="GO" id="GO:0052717">
    <property type="term" value="F:tRNA-specific adenosine-34 deaminase activity"/>
    <property type="evidence" value="ECO:0007669"/>
    <property type="project" value="UniProtKB-UniRule"/>
</dbReference>
<dbReference type="AlphaFoldDB" id="A0A934TUR3"/>
<feature type="active site" description="Proton donor" evidence="8">
    <location>
        <position position="48"/>
    </location>
</feature>
<dbReference type="PROSITE" id="PS51747">
    <property type="entry name" value="CYT_DCMP_DEAMINASES_2"/>
    <property type="match status" value="1"/>
</dbReference>
<dbReference type="InterPro" id="IPR016193">
    <property type="entry name" value="Cytidine_deaminase-like"/>
</dbReference>
<dbReference type="InterPro" id="IPR028883">
    <property type="entry name" value="tRNA_aden_deaminase"/>
</dbReference>
<sequence>MREALAQARLALAAGEVPVGAVVVHGDTVIGQGHNAPVASHDPTAHAEIRALRAAAQALGNYRLDGCELFVTLEPCTMCSGAMLHARLARVVYAAADPKTGAAGSVIDLFAQKRLNHQTEVAGGVLADEGSSLLAEFFRRRRQEARMNAQALRDDALRTPDERFANLPGYPWAPHYVSDLPSLAGLRMHYLDEGPRDAPRTWLCLHGNPAWSYLYRRMIPVLLANGDRVVAPDLVGFGKSDKPKRDAAHTFEWHRQVLLEFVERLDLRGIVLVVQDWGGLLGLTLPMEDPDRYRGLLVMNTTLGTGDVPLSPGFLAWREMNAKNPGFDVARLFARGNPHMSAAECAAYNAPFPDAGHRAALRAFPAMVPDHPDANGAAISRQARHFLATEWKGQTLMAIGAQDPVLGVPVMQALSAQIRNCPAPLVLPQAGHFVQEHGEEIAREAVGYFRA</sequence>
<evidence type="ECO:0000256" key="3">
    <source>
        <dbReference type="ARBA" id="ARBA00022694"/>
    </source>
</evidence>
<dbReference type="FunFam" id="3.40.140.10:FF:000005">
    <property type="entry name" value="tRNA-specific adenosine deaminase"/>
    <property type="match status" value="1"/>
</dbReference>
<dbReference type="EC" id="3.5.4.33" evidence="8"/>
<comment type="cofactor">
    <cofactor evidence="8">
        <name>Zn(2+)</name>
        <dbReference type="ChEBI" id="CHEBI:29105"/>
    </cofactor>
    <text evidence="8">Binds 1 zinc ion per subunit.</text>
</comment>
<dbReference type="InterPro" id="IPR016192">
    <property type="entry name" value="APOBEC/CMP_deaminase_Zn-bd"/>
</dbReference>
<dbReference type="PRINTS" id="PR00412">
    <property type="entry name" value="EPOXHYDRLASE"/>
</dbReference>
<dbReference type="CDD" id="cd01285">
    <property type="entry name" value="nucleoside_deaminase"/>
    <property type="match status" value="1"/>
</dbReference>
<evidence type="ECO:0000259" key="9">
    <source>
        <dbReference type="PROSITE" id="PS51747"/>
    </source>
</evidence>
<feature type="binding site" evidence="8">
    <location>
        <position position="76"/>
    </location>
    <ligand>
        <name>Zn(2+)</name>
        <dbReference type="ChEBI" id="CHEBI:29105"/>
        <note>catalytic</note>
    </ligand>
</feature>
<dbReference type="Proteomes" id="UP000630528">
    <property type="component" value="Unassembled WGS sequence"/>
</dbReference>
<dbReference type="PANTHER" id="PTHR11079:SF202">
    <property type="entry name" value="TRNA-SPECIFIC ADENOSINE DEAMINASE"/>
    <property type="match status" value="1"/>
</dbReference>
<dbReference type="GO" id="GO:0002100">
    <property type="term" value="P:tRNA wobble adenosine to inosine editing"/>
    <property type="evidence" value="ECO:0007669"/>
    <property type="project" value="UniProtKB-UniRule"/>
</dbReference>
<comment type="subunit">
    <text evidence="2 8">Homodimer.</text>
</comment>
<keyword evidence="11" id="KW-1185">Reference proteome</keyword>
<dbReference type="PANTHER" id="PTHR11079">
    <property type="entry name" value="CYTOSINE DEAMINASE FAMILY MEMBER"/>
    <property type="match status" value="1"/>
</dbReference>
<evidence type="ECO:0000256" key="2">
    <source>
        <dbReference type="ARBA" id="ARBA00011738"/>
    </source>
</evidence>
<dbReference type="Pfam" id="PF14437">
    <property type="entry name" value="MafB19-deam"/>
    <property type="match status" value="1"/>
</dbReference>
<dbReference type="InterPro" id="IPR002125">
    <property type="entry name" value="CMP_dCMP_dom"/>
</dbReference>
<evidence type="ECO:0000256" key="5">
    <source>
        <dbReference type="ARBA" id="ARBA00022801"/>
    </source>
</evidence>
<feature type="binding site" evidence="8">
    <location>
        <position position="79"/>
    </location>
    <ligand>
        <name>Zn(2+)</name>
        <dbReference type="ChEBI" id="CHEBI:29105"/>
        <note>catalytic</note>
    </ligand>
</feature>
<dbReference type="GO" id="GO:0008270">
    <property type="term" value="F:zinc ion binding"/>
    <property type="evidence" value="ECO:0007669"/>
    <property type="project" value="UniProtKB-UniRule"/>
</dbReference>
<reference evidence="10" key="1">
    <citation type="journal article" date="2012" name="J. Microbiol. Biotechnol.">
        <title>Ramlibacter ginsenosidimutans sp. nov., with ginsenoside-converting activity.</title>
        <authorList>
            <person name="Wang L."/>
            <person name="An D.S."/>
            <person name="Kim S.G."/>
            <person name="Jin F.X."/>
            <person name="Kim S.C."/>
            <person name="Lee S.T."/>
            <person name="Im W.T."/>
        </authorList>
    </citation>
    <scope>NUCLEOTIDE SEQUENCE</scope>
    <source>
        <strain evidence="10">KACC 17527</strain>
    </source>
</reference>
<feature type="binding site" evidence="8">
    <location>
        <position position="46"/>
    </location>
    <ligand>
        <name>Zn(2+)</name>
        <dbReference type="ChEBI" id="CHEBI:29105"/>
        <note>catalytic</note>
    </ligand>
</feature>
<dbReference type="InterPro" id="IPR000073">
    <property type="entry name" value="AB_hydrolase_1"/>
</dbReference>
<evidence type="ECO:0000256" key="1">
    <source>
        <dbReference type="ARBA" id="ARBA00010669"/>
    </source>
</evidence>
<keyword evidence="6 8" id="KW-0862">Zinc</keyword>
<dbReference type="PROSITE" id="PS00903">
    <property type="entry name" value="CYT_DCMP_DEAMINASES_1"/>
    <property type="match status" value="1"/>
</dbReference>
<dbReference type="NCBIfam" id="NF008113">
    <property type="entry name" value="PRK10860.1"/>
    <property type="match status" value="1"/>
</dbReference>
<dbReference type="Gene3D" id="3.40.140.10">
    <property type="entry name" value="Cytidine Deaminase, domain 2"/>
    <property type="match status" value="1"/>
</dbReference>
<reference evidence="10" key="2">
    <citation type="submission" date="2021-01" db="EMBL/GenBank/DDBJ databases">
        <authorList>
            <person name="Kang M."/>
        </authorList>
    </citation>
    <scope>NUCLEOTIDE SEQUENCE</scope>
    <source>
        <strain evidence="10">KACC 17527</strain>
    </source>
</reference>
<accession>A0A934TUR3</accession>
<name>A0A934TUR3_9BURK</name>
<dbReference type="PRINTS" id="PR00111">
    <property type="entry name" value="ABHYDROLASE"/>
</dbReference>
<evidence type="ECO:0000313" key="11">
    <source>
        <dbReference type="Proteomes" id="UP000630528"/>
    </source>
</evidence>
<protein>
    <recommendedName>
        <fullName evidence="8">tRNA-specific adenosine deaminase</fullName>
        <ecNumber evidence="8">3.5.4.33</ecNumber>
    </recommendedName>
</protein>
<keyword evidence="5 8" id="KW-0378">Hydrolase</keyword>
<comment type="catalytic activity">
    <reaction evidence="7 8">
        <text>adenosine(34) in tRNA + H2O + H(+) = inosine(34) in tRNA + NH4(+)</text>
        <dbReference type="Rhea" id="RHEA:43168"/>
        <dbReference type="Rhea" id="RHEA-COMP:10373"/>
        <dbReference type="Rhea" id="RHEA-COMP:10374"/>
        <dbReference type="ChEBI" id="CHEBI:15377"/>
        <dbReference type="ChEBI" id="CHEBI:15378"/>
        <dbReference type="ChEBI" id="CHEBI:28938"/>
        <dbReference type="ChEBI" id="CHEBI:74411"/>
        <dbReference type="ChEBI" id="CHEBI:82852"/>
        <dbReference type="EC" id="3.5.4.33"/>
    </reaction>
</comment>
<dbReference type="EMBL" id="JAEPWM010000007">
    <property type="protein sequence ID" value="MBK6007748.1"/>
    <property type="molecule type" value="Genomic_DNA"/>
</dbReference>
<comment type="caution">
    <text evidence="10">The sequence shown here is derived from an EMBL/GenBank/DDBJ whole genome shotgun (WGS) entry which is preliminary data.</text>
</comment>
<dbReference type="InterPro" id="IPR029058">
    <property type="entry name" value="AB_hydrolase_fold"/>
</dbReference>